<protein>
    <recommendedName>
        <fullName evidence="5">DUF5666 domain-containing protein</fullName>
    </recommendedName>
</protein>
<comment type="caution">
    <text evidence="3">The sequence shown here is derived from an EMBL/GenBank/DDBJ whole genome shotgun (WGS) entry which is preliminary data.</text>
</comment>
<dbReference type="RefSeq" id="WP_129206942.1">
    <property type="nucleotide sequence ID" value="NZ_BMGU01000001.1"/>
</dbReference>
<gene>
    <name evidence="3" type="ORF">ESZ00_04390</name>
</gene>
<accession>A0A4V1NVU7</accession>
<dbReference type="Proteomes" id="UP000290253">
    <property type="component" value="Unassembled WGS sequence"/>
</dbReference>
<feature type="chain" id="PRO_5020508370" description="DUF5666 domain-containing protein" evidence="2">
    <location>
        <begin position="26"/>
        <end position="406"/>
    </location>
</feature>
<sequence>MTSARVLLSVALYGGFGALAPLGMAAPLGVAASGQAAQSAPASRVVGAITAINGQSVTVKPDTGDPVTVTVSDSARILRAEPGTKTLSSATPIQFSDLAVGDRILMAVHPGADGGAATATTVVAMKKADVAQQQQAEQADWQRRGVGGLVKSVDASAGTMTVSAGSRTWTIHTTPKTVVRRYDAASIRFADARPATIDQVHVGDQLRALGDHDPASTDVAAEEVVFGTFRNIAATVISADAAANTVTVNDLATKKPVVIHISADSQLHKLPEMMAQALAARFKSGGQGAASGGATPKGAPSAPPQGGDHAPQAQPVAENGQGPRAGGARNGDLSQMLQRTPPLSLGDLHKGDAVMIVATQGTPAEATAVTLIAGVEPILSASPSASRDMFSASWNMGGGGEGEGAQ</sequence>
<dbReference type="OrthoDB" id="110723at2"/>
<evidence type="ECO:0008006" key="5">
    <source>
        <dbReference type="Google" id="ProtNLM"/>
    </source>
</evidence>
<evidence type="ECO:0000256" key="1">
    <source>
        <dbReference type="SAM" id="MobiDB-lite"/>
    </source>
</evidence>
<dbReference type="AlphaFoldDB" id="A0A4V1NVU7"/>
<feature type="region of interest" description="Disordered" evidence="1">
    <location>
        <begin position="285"/>
        <end position="345"/>
    </location>
</feature>
<evidence type="ECO:0000256" key="2">
    <source>
        <dbReference type="SAM" id="SignalP"/>
    </source>
</evidence>
<keyword evidence="2" id="KW-0732">Signal</keyword>
<evidence type="ECO:0000313" key="3">
    <source>
        <dbReference type="EMBL" id="RXS97162.1"/>
    </source>
</evidence>
<keyword evidence="4" id="KW-1185">Reference proteome</keyword>
<organism evidence="3 4">
    <name type="scientific">Silvibacterium dinghuense</name>
    <dbReference type="NCBI Taxonomy" id="1560006"/>
    <lineage>
        <taxon>Bacteria</taxon>
        <taxon>Pseudomonadati</taxon>
        <taxon>Acidobacteriota</taxon>
        <taxon>Terriglobia</taxon>
        <taxon>Terriglobales</taxon>
        <taxon>Acidobacteriaceae</taxon>
        <taxon>Silvibacterium</taxon>
    </lineage>
</organism>
<name>A0A4V1NVU7_9BACT</name>
<reference evidence="3 4" key="1">
    <citation type="journal article" date="2016" name="Int. J. Syst. Evol. Microbiol.">
        <title>Acidipila dinghuensis sp. nov., an acidobacterium isolated from forest soil.</title>
        <authorList>
            <person name="Jiang Y.W."/>
            <person name="Wang J."/>
            <person name="Chen M.H."/>
            <person name="Lv Y.Y."/>
            <person name="Qiu L.H."/>
        </authorList>
    </citation>
    <scope>NUCLEOTIDE SEQUENCE [LARGE SCALE GENOMIC DNA]</scope>
    <source>
        <strain evidence="3 4">DHOF10</strain>
    </source>
</reference>
<evidence type="ECO:0000313" key="4">
    <source>
        <dbReference type="Proteomes" id="UP000290253"/>
    </source>
</evidence>
<dbReference type="EMBL" id="SDMK01000001">
    <property type="protein sequence ID" value="RXS97162.1"/>
    <property type="molecule type" value="Genomic_DNA"/>
</dbReference>
<feature type="signal peptide" evidence="2">
    <location>
        <begin position="1"/>
        <end position="25"/>
    </location>
</feature>
<proteinExistence type="predicted"/>